<dbReference type="Proteomes" id="UP000664779">
    <property type="component" value="Unassembled WGS sequence"/>
</dbReference>
<evidence type="ECO:0000313" key="3">
    <source>
        <dbReference type="Proteomes" id="UP000664779"/>
    </source>
</evidence>
<feature type="domain" description="HTH marR-type" evidence="1">
    <location>
        <begin position="28"/>
        <end position="127"/>
    </location>
</feature>
<dbReference type="Gene3D" id="1.10.10.10">
    <property type="entry name" value="Winged helix-like DNA-binding domain superfamily/Winged helix DNA-binding domain"/>
    <property type="match status" value="1"/>
</dbReference>
<name>A0A939EN08_9HYPH</name>
<proteinExistence type="predicted"/>
<dbReference type="Pfam" id="PF12802">
    <property type="entry name" value="MarR_2"/>
    <property type="match status" value="1"/>
</dbReference>
<dbReference type="SMART" id="SM00347">
    <property type="entry name" value="HTH_MARR"/>
    <property type="match status" value="1"/>
</dbReference>
<dbReference type="InterPro" id="IPR000835">
    <property type="entry name" value="HTH_MarR-typ"/>
</dbReference>
<evidence type="ECO:0000259" key="1">
    <source>
        <dbReference type="SMART" id="SM00347"/>
    </source>
</evidence>
<dbReference type="GO" id="GO:0003700">
    <property type="term" value="F:DNA-binding transcription factor activity"/>
    <property type="evidence" value="ECO:0007669"/>
    <property type="project" value="InterPro"/>
</dbReference>
<dbReference type="AlphaFoldDB" id="A0A939EN08"/>
<dbReference type="InterPro" id="IPR036388">
    <property type="entry name" value="WH-like_DNA-bd_sf"/>
</dbReference>
<keyword evidence="3" id="KW-1185">Reference proteome</keyword>
<organism evidence="2 3">
    <name type="scientific">Roseibium limicola</name>
    <dbReference type="NCBI Taxonomy" id="2816037"/>
    <lineage>
        <taxon>Bacteria</taxon>
        <taxon>Pseudomonadati</taxon>
        <taxon>Pseudomonadota</taxon>
        <taxon>Alphaproteobacteria</taxon>
        <taxon>Hyphomicrobiales</taxon>
        <taxon>Stappiaceae</taxon>
        <taxon>Roseibium</taxon>
    </lineage>
</organism>
<reference evidence="2" key="1">
    <citation type="submission" date="2021-03" db="EMBL/GenBank/DDBJ databases">
        <title>Roseibium sp. CAU 1637 isolated from Incheon.</title>
        <authorList>
            <person name="Kim W."/>
        </authorList>
    </citation>
    <scope>NUCLEOTIDE SEQUENCE</scope>
    <source>
        <strain evidence="2">CAU 1637</strain>
    </source>
</reference>
<sequence>MPEQHDFSLCMLKNVRNAARAISRRYNAFIHHLGLTGAQFTVLILVRNNPGKTTSDLAATALLERTTLVRNLAVLERMELLKSQPLKKGIGKSHRLTPKGATLLEEALPLWEEAQADLKEKMGEDSFLDTIKALQALSKL</sequence>
<evidence type="ECO:0000313" key="2">
    <source>
        <dbReference type="EMBL" id="MBO0345150.1"/>
    </source>
</evidence>
<dbReference type="SUPFAM" id="SSF46785">
    <property type="entry name" value="Winged helix' DNA-binding domain"/>
    <property type="match status" value="1"/>
</dbReference>
<comment type="caution">
    <text evidence="2">The sequence shown here is derived from an EMBL/GenBank/DDBJ whole genome shotgun (WGS) entry which is preliminary data.</text>
</comment>
<dbReference type="InterPro" id="IPR036390">
    <property type="entry name" value="WH_DNA-bd_sf"/>
</dbReference>
<gene>
    <name evidence="2" type="ORF">J0X15_07960</name>
</gene>
<protein>
    <submittedName>
        <fullName evidence="2">Winged helix-turn-helix transcriptional regulator</fullName>
    </submittedName>
</protein>
<accession>A0A939EN08</accession>
<dbReference type="EMBL" id="JAFLNF010000003">
    <property type="protein sequence ID" value="MBO0345150.1"/>
    <property type="molecule type" value="Genomic_DNA"/>
</dbReference>